<dbReference type="Pfam" id="PF02014">
    <property type="entry name" value="Reeler"/>
    <property type="match status" value="1"/>
</dbReference>
<evidence type="ECO:0000259" key="11">
    <source>
        <dbReference type="PROSITE" id="PS51019"/>
    </source>
</evidence>
<evidence type="ECO:0000256" key="3">
    <source>
        <dbReference type="ARBA" id="ARBA00022525"/>
    </source>
</evidence>
<protein>
    <recommendedName>
        <fullName evidence="11">Reelin domain-containing protein</fullName>
    </recommendedName>
</protein>
<keyword evidence="7" id="KW-0391">Immunity</keyword>
<dbReference type="PANTHER" id="PTHR45828">
    <property type="entry name" value="CYTOCHROME B561/FERRIC REDUCTASE TRANSMEMBRANE"/>
    <property type="match status" value="1"/>
</dbReference>
<dbReference type="PANTHER" id="PTHR45828:SF9">
    <property type="entry name" value="CELL WALL INTEGRITY AND STRESS RESPONSE COMPONENT 4-LIKE-RELATED"/>
    <property type="match status" value="1"/>
</dbReference>
<feature type="signal peptide" evidence="10">
    <location>
        <begin position="1"/>
        <end position="17"/>
    </location>
</feature>
<keyword evidence="13" id="KW-1185">Reference proteome</keyword>
<dbReference type="EMBL" id="CADEPI010000415">
    <property type="protein sequence ID" value="CAB3385475.1"/>
    <property type="molecule type" value="Genomic_DNA"/>
</dbReference>
<dbReference type="GO" id="GO:0042742">
    <property type="term" value="P:defense response to bacterium"/>
    <property type="evidence" value="ECO:0007669"/>
    <property type="project" value="UniProtKB-KW"/>
</dbReference>
<dbReference type="Gene3D" id="2.60.40.4060">
    <property type="entry name" value="Reeler domain"/>
    <property type="match status" value="1"/>
</dbReference>
<evidence type="ECO:0000256" key="6">
    <source>
        <dbReference type="ARBA" id="ARBA00022729"/>
    </source>
</evidence>
<keyword evidence="6 10" id="KW-0732">Signal</keyword>
<evidence type="ECO:0000256" key="8">
    <source>
        <dbReference type="ARBA" id="ARBA00023022"/>
    </source>
</evidence>
<evidence type="ECO:0000313" key="13">
    <source>
        <dbReference type="Proteomes" id="UP000494165"/>
    </source>
</evidence>
<evidence type="ECO:0000256" key="9">
    <source>
        <dbReference type="SAM" id="MobiDB-lite"/>
    </source>
</evidence>
<accession>A0A8S1DZN5</accession>
<dbReference type="InterPro" id="IPR002861">
    <property type="entry name" value="Reeler_dom"/>
</dbReference>
<keyword evidence="8" id="KW-0044">Antibiotic</keyword>
<comment type="subcellular location">
    <subcellularLocation>
        <location evidence="1">Secreted</location>
    </subcellularLocation>
</comment>
<evidence type="ECO:0000256" key="5">
    <source>
        <dbReference type="ARBA" id="ARBA00022588"/>
    </source>
</evidence>
<feature type="chain" id="PRO_5035949294" description="Reelin domain-containing protein" evidence="10">
    <location>
        <begin position="18"/>
        <end position="154"/>
    </location>
</feature>
<comment type="similarity">
    <text evidence="2">Belongs to the insect defense protein family.</text>
</comment>
<proteinExistence type="inferred from homology"/>
<evidence type="ECO:0000256" key="1">
    <source>
        <dbReference type="ARBA" id="ARBA00004613"/>
    </source>
</evidence>
<name>A0A8S1DZN5_9INSE</name>
<feature type="domain" description="Reelin" evidence="11">
    <location>
        <begin position="12"/>
        <end position="154"/>
    </location>
</feature>
<evidence type="ECO:0000256" key="4">
    <source>
        <dbReference type="ARBA" id="ARBA00022529"/>
    </source>
</evidence>
<dbReference type="PROSITE" id="PS51019">
    <property type="entry name" value="REELIN"/>
    <property type="match status" value="1"/>
</dbReference>
<dbReference type="GO" id="GO:0045087">
    <property type="term" value="P:innate immune response"/>
    <property type="evidence" value="ECO:0007669"/>
    <property type="project" value="UniProtKB-KW"/>
</dbReference>
<evidence type="ECO:0000313" key="12">
    <source>
        <dbReference type="EMBL" id="CAB3385475.1"/>
    </source>
</evidence>
<gene>
    <name evidence="12" type="ORF">CLODIP_2_CD08478</name>
</gene>
<dbReference type="GO" id="GO:0016020">
    <property type="term" value="C:membrane"/>
    <property type="evidence" value="ECO:0007669"/>
    <property type="project" value="TreeGrafter"/>
</dbReference>
<dbReference type="InterPro" id="IPR042307">
    <property type="entry name" value="Reeler_sf"/>
</dbReference>
<evidence type="ECO:0000256" key="10">
    <source>
        <dbReference type="SAM" id="SignalP"/>
    </source>
</evidence>
<keyword evidence="4" id="KW-0929">Antimicrobial</keyword>
<reference evidence="12 13" key="1">
    <citation type="submission" date="2020-04" db="EMBL/GenBank/DDBJ databases">
        <authorList>
            <person name="Alioto T."/>
            <person name="Alioto T."/>
            <person name="Gomez Garrido J."/>
        </authorList>
    </citation>
    <scope>NUCLEOTIDE SEQUENCE [LARGE SCALE GENOMIC DNA]</scope>
</reference>
<evidence type="ECO:0000256" key="7">
    <source>
        <dbReference type="ARBA" id="ARBA00022859"/>
    </source>
</evidence>
<evidence type="ECO:0000256" key="2">
    <source>
        <dbReference type="ARBA" id="ARBA00008501"/>
    </source>
</evidence>
<feature type="region of interest" description="Disordered" evidence="9">
    <location>
        <begin position="20"/>
        <end position="45"/>
    </location>
</feature>
<keyword evidence="5" id="KW-0399">Innate immunity</keyword>
<comment type="caution">
    <text evidence="12">The sequence shown here is derived from an EMBL/GenBank/DDBJ whole genome shotgun (WGS) entry which is preliminary data.</text>
</comment>
<dbReference type="CDD" id="cd08544">
    <property type="entry name" value="Reeler"/>
    <property type="match status" value="1"/>
</dbReference>
<keyword evidence="3" id="KW-0964">Secreted</keyword>
<feature type="compositionally biased region" description="Polar residues" evidence="9">
    <location>
        <begin position="21"/>
        <end position="45"/>
    </location>
</feature>
<dbReference type="AlphaFoldDB" id="A0A8S1DZN5"/>
<dbReference type="OrthoDB" id="6418377at2759"/>
<sequence length="154" mass="16038">MLKIVVLCAFLAIGALASPSGAPTTACDSMTPLHNGSPQPNPESPYTVTATAIDTQRYEVAINSADGTPFKGFLIQARSTLNDEAVGSFDVADNSKSIDCFTTVGSASTHIDNSNKTSVSVIWNAPASGEDVQFVASVVQSTLIFWVKLPATVA</sequence>
<dbReference type="GO" id="GO:0005576">
    <property type="term" value="C:extracellular region"/>
    <property type="evidence" value="ECO:0007669"/>
    <property type="project" value="UniProtKB-SubCell"/>
</dbReference>
<dbReference type="InterPro" id="IPR051237">
    <property type="entry name" value="Ferric-chelate_Red/DefProt"/>
</dbReference>
<dbReference type="Proteomes" id="UP000494165">
    <property type="component" value="Unassembled WGS sequence"/>
</dbReference>
<organism evidence="12 13">
    <name type="scientific">Cloeon dipterum</name>
    <dbReference type="NCBI Taxonomy" id="197152"/>
    <lineage>
        <taxon>Eukaryota</taxon>
        <taxon>Metazoa</taxon>
        <taxon>Ecdysozoa</taxon>
        <taxon>Arthropoda</taxon>
        <taxon>Hexapoda</taxon>
        <taxon>Insecta</taxon>
        <taxon>Pterygota</taxon>
        <taxon>Palaeoptera</taxon>
        <taxon>Ephemeroptera</taxon>
        <taxon>Pisciforma</taxon>
        <taxon>Baetidae</taxon>
        <taxon>Cloeon</taxon>
    </lineage>
</organism>